<dbReference type="GO" id="GO:0052689">
    <property type="term" value="F:carboxylic ester hydrolase activity"/>
    <property type="evidence" value="ECO:0007669"/>
    <property type="project" value="UniProtKB-ARBA"/>
</dbReference>
<dbReference type="InterPro" id="IPR029058">
    <property type="entry name" value="AB_hydrolase_fold"/>
</dbReference>
<dbReference type="InterPro" id="IPR000675">
    <property type="entry name" value="Cutinase/axe"/>
</dbReference>
<evidence type="ECO:0000256" key="3">
    <source>
        <dbReference type="SAM" id="SignalP"/>
    </source>
</evidence>
<dbReference type="EMBL" id="MU839841">
    <property type="protein sequence ID" value="KAK1751761.1"/>
    <property type="molecule type" value="Genomic_DNA"/>
</dbReference>
<keyword evidence="2" id="KW-1015">Disulfide bond</keyword>
<evidence type="ECO:0000313" key="5">
    <source>
        <dbReference type="Proteomes" id="UP001239445"/>
    </source>
</evidence>
<proteinExistence type="predicted"/>
<dbReference type="Gene3D" id="3.40.50.1820">
    <property type="entry name" value="alpha/beta hydrolase"/>
    <property type="match status" value="1"/>
</dbReference>
<keyword evidence="5" id="KW-1185">Reference proteome</keyword>
<organism evidence="4 5">
    <name type="scientific">Echria macrotheca</name>
    <dbReference type="NCBI Taxonomy" id="438768"/>
    <lineage>
        <taxon>Eukaryota</taxon>
        <taxon>Fungi</taxon>
        <taxon>Dikarya</taxon>
        <taxon>Ascomycota</taxon>
        <taxon>Pezizomycotina</taxon>
        <taxon>Sordariomycetes</taxon>
        <taxon>Sordariomycetidae</taxon>
        <taxon>Sordariales</taxon>
        <taxon>Schizotheciaceae</taxon>
        <taxon>Echria</taxon>
    </lineage>
</organism>
<keyword evidence="3" id="KW-0732">Signal</keyword>
<comment type="caution">
    <text evidence="4">The sequence shown here is derived from an EMBL/GenBank/DDBJ whole genome shotgun (WGS) entry which is preliminary data.</text>
</comment>
<dbReference type="SUPFAM" id="SSF53474">
    <property type="entry name" value="alpha/beta-Hydrolases"/>
    <property type="match status" value="1"/>
</dbReference>
<dbReference type="PANTHER" id="PTHR33630:SF13">
    <property type="entry name" value="ACETYLXYLAN ESTERASE"/>
    <property type="match status" value="1"/>
</dbReference>
<feature type="signal peptide" evidence="3">
    <location>
        <begin position="1"/>
        <end position="16"/>
    </location>
</feature>
<evidence type="ECO:0000256" key="2">
    <source>
        <dbReference type="ARBA" id="ARBA00023157"/>
    </source>
</evidence>
<dbReference type="AlphaFoldDB" id="A0AAJ0B9C7"/>
<dbReference type="Proteomes" id="UP001239445">
    <property type="component" value="Unassembled WGS sequence"/>
</dbReference>
<feature type="chain" id="PRO_5042479259" evidence="3">
    <location>
        <begin position="17"/>
        <end position="227"/>
    </location>
</feature>
<dbReference type="PANTHER" id="PTHR33630">
    <property type="entry name" value="CUTINASE RV1984C-RELATED-RELATED"/>
    <property type="match status" value="1"/>
</dbReference>
<sequence length="227" mass="23828">MLLFSLLSLGILGAAAQRGQNQTRECPQIHVFGARETTTPQGFGSAKTLVDLIIKRFPGATSEEIIYPAAGGDVYSQSVGKGVLAVVKQTSAFAAACPDSIIIMHGYSQGAQITDDAFCGGPDLPSVNSSISLVSKTTAKNTAAIILMGNPRHVAGLPFNVGNATEPGFAARPANFTCQLFQDRIRAYCDSPDPFCAKGNDPATHQGYGLEYGKDALDFIVSKLVAN</sequence>
<evidence type="ECO:0000313" key="4">
    <source>
        <dbReference type="EMBL" id="KAK1751761.1"/>
    </source>
</evidence>
<evidence type="ECO:0000256" key="1">
    <source>
        <dbReference type="ARBA" id="ARBA00022801"/>
    </source>
</evidence>
<dbReference type="SMART" id="SM01110">
    <property type="entry name" value="Cutinase"/>
    <property type="match status" value="1"/>
</dbReference>
<accession>A0AAJ0B9C7</accession>
<gene>
    <name evidence="4" type="ORF">QBC47DRAFT_390967</name>
</gene>
<keyword evidence="1" id="KW-0378">Hydrolase</keyword>
<protein>
    <submittedName>
        <fullName evidence="4">Cutinase</fullName>
    </submittedName>
</protein>
<dbReference type="Pfam" id="PF01083">
    <property type="entry name" value="Cutinase"/>
    <property type="match status" value="1"/>
</dbReference>
<name>A0AAJ0B9C7_9PEZI</name>
<reference evidence="4" key="1">
    <citation type="submission" date="2023-06" db="EMBL/GenBank/DDBJ databases">
        <title>Genome-scale phylogeny and comparative genomics of the fungal order Sordariales.</title>
        <authorList>
            <consortium name="Lawrence Berkeley National Laboratory"/>
            <person name="Hensen N."/>
            <person name="Bonometti L."/>
            <person name="Westerberg I."/>
            <person name="Brannstrom I.O."/>
            <person name="Guillou S."/>
            <person name="Cros-Aarteil S."/>
            <person name="Calhoun S."/>
            <person name="Haridas S."/>
            <person name="Kuo A."/>
            <person name="Mondo S."/>
            <person name="Pangilinan J."/>
            <person name="Riley R."/>
            <person name="Labutti K."/>
            <person name="Andreopoulos B."/>
            <person name="Lipzen A."/>
            <person name="Chen C."/>
            <person name="Yanf M."/>
            <person name="Daum C."/>
            <person name="Ng V."/>
            <person name="Clum A."/>
            <person name="Steindorff A."/>
            <person name="Ohm R."/>
            <person name="Martin F."/>
            <person name="Silar P."/>
            <person name="Natvig D."/>
            <person name="Lalanne C."/>
            <person name="Gautier V."/>
            <person name="Ament-Velasquez S.L."/>
            <person name="Kruys A."/>
            <person name="Hutchinson M.I."/>
            <person name="Powell A.J."/>
            <person name="Barry K."/>
            <person name="Miller A.N."/>
            <person name="Grigoriev I.V."/>
            <person name="Debuchy R."/>
            <person name="Gladieux P."/>
            <person name="Thoren M.H."/>
            <person name="Johannesson H."/>
        </authorList>
    </citation>
    <scope>NUCLEOTIDE SEQUENCE</scope>
    <source>
        <strain evidence="4">PSN4</strain>
    </source>
</reference>